<evidence type="ECO:0000256" key="1">
    <source>
        <dbReference type="SAM" id="Phobius"/>
    </source>
</evidence>
<dbReference type="AlphaFoldDB" id="A0A2T3Z5M4"/>
<reference evidence="2 3" key="1">
    <citation type="submission" date="2016-07" db="EMBL/GenBank/DDBJ databases">
        <title>Multiple horizontal gene transfer events from other fungi enriched the ability of initially mycotrophic Trichoderma (Ascomycota) to feed on dead plant biomass.</title>
        <authorList>
            <consortium name="DOE Joint Genome Institute"/>
            <person name="Aerts A."/>
            <person name="Atanasova L."/>
            <person name="Chenthamara K."/>
            <person name="Zhang J."/>
            <person name="Grujic M."/>
            <person name="Henrissat B."/>
            <person name="Kuo A."/>
            <person name="Salamov A."/>
            <person name="Lipzen A."/>
            <person name="Labutti K."/>
            <person name="Barry K."/>
            <person name="Miao Y."/>
            <person name="Rahimi M.J."/>
            <person name="Shen Q."/>
            <person name="Grigoriev I.V."/>
            <person name="Kubicek C.P."/>
            <person name="Druzhinina I.S."/>
        </authorList>
    </citation>
    <scope>NUCLEOTIDE SEQUENCE [LARGE SCALE GENOMIC DNA]</scope>
    <source>
        <strain evidence="2 3">CBS 433.97</strain>
    </source>
</reference>
<protein>
    <submittedName>
        <fullName evidence="2">Uncharacterized protein</fullName>
    </submittedName>
</protein>
<accession>A0A2T3Z5M4</accession>
<dbReference type="Proteomes" id="UP000240493">
    <property type="component" value="Unassembled WGS sequence"/>
</dbReference>
<evidence type="ECO:0000313" key="3">
    <source>
        <dbReference type="Proteomes" id="UP000240493"/>
    </source>
</evidence>
<feature type="transmembrane region" description="Helical" evidence="1">
    <location>
        <begin position="20"/>
        <end position="39"/>
    </location>
</feature>
<sequence length="109" mass="12089">MRNGGPWAVDLVSLCSVLRPLGFLLLGTTLYGSMAAVGIEASSIRSHIRNYSCSSPSNSATTQQQRMADLTNITGWLSCMKRWWLQCNMELGLVSRPRGKMKNKIGKWP</sequence>
<dbReference type="EMBL" id="KZ679263">
    <property type="protein sequence ID" value="PTB40097.1"/>
    <property type="molecule type" value="Genomic_DNA"/>
</dbReference>
<organism evidence="2 3">
    <name type="scientific">Trichoderma asperellum (strain ATCC 204424 / CBS 433.97 / NBRC 101777)</name>
    <dbReference type="NCBI Taxonomy" id="1042311"/>
    <lineage>
        <taxon>Eukaryota</taxon>
        <taxon>Fungi</taxon>
        <taxon>Dikarya</taxon>
        <taxon>Ascomycota</taxon>
        <taxon>Pezizomycotina</taxon>
        <taxon>Sordariomycetes</taxon>
        <taxon>Hypocreomycetidae</taxon>
        <taxon>Hypocreales</taxon>
        <taxon>Hypocreaceae</taxon>
        <taxon>Trichoderma</taxon>
    </lineage>
</organism>
<keyword evidence="1" id="KW-0472">Membrane</keyword>
<proteinExistence type="predicted"/>
<keyword evidence="1" id="KW-0812">Transmembrane</keyword>
<keyword evidence="3" id="KW-1185">Reference proteome</keyword>
<evidence type="ECO:0000313" key="2">
    <source>
        <dbReference type="EMBL" id="PTB40097.1"/>
    </source>
</evidence>
<gene>
    <name evidence="2" type="ORF">M441DRAFT_426493</name>
</gene>
<name>A0A2T3Z5M4_TRIA4</name>
<keyword evidence="1" id="KW-1133">Transmembrane helix</keyword>